<evidence type="ECO:0000313" key="3">
    <source>
        <dbReference type="Proteomes" id="UP000193247"/>
    </source>
</evidence>
<accession>A0A1X2LQ81</accession>
<name>A0A1X2LQ81_9MYCO</name>
<dbReference type="EMBL" id="NCXP01000037">
    <property type="protein sequence ID" value="OSC38449.1"/>
    <property type="molecule type" value="Genomic_DNA"/>
</dbReference>
<organism evidence="2 3">
    <name type="scientific">Mycobacterium decipiens</name>
    <dbReference type="NCBI Taxonomy" id="1430326"/>
    <lineage>
        <taxon>Bacteria</taxon>
        <taxon>Bacillati</taxon>
        <taxon>Actinomycetota</taxon>
        <taxon>Actinomycetes</taxon>
        <taxon>Mycobacteriales</taxon>
        <taxon>Mycobacteriaceae</taxon>
        <taxon>Mycobacterium</taxon>
    </lineage>
</organism>
<feature type="transmembrane region" description="Helical" evidence="1">
    <location>
        <begin position="62"/>
        <end position="82"/>
    </location>
</feature>
<evidence type="ECO:0000256" key="1">
    <source>
        <dbReference type="SAM" id="Phobius"/>
    </source>
</evidence>
<feature type="transmembrane region" description="Helical" evidence="1">
    <location>
        <begin position="30"/>
        <end position="50"/>
    </location>
</feature>
<sequence>MSALTNFDVDEVAPVAVEERRVSPRTWRAFGIWTAVFWGATGVCATLFYLGVLDFTTSAKTSLYGISIWLNGWFIPLLLPGARKRPRMALFHECLVLWMVSYVMTNLLWEIPWVMFSPYVFHDLHTLNDVIAHTSWMRENVLHMYWWDLASFGSVDLRTVNHNSTFFTLEIYAFVNLATALAFWRLNKNRSSMRYLIPVLGAGEPVVATFIFSFSEVFGGFQNLPGGVADTLLALVWTQYQYFVFPLIFGWLGCKLLHEDWRRSSAAVAADDPTVVVR</sequence>
<protein>
    <recommendedName>
        <fullName evidence="4">Emopamil-binding protein</fullName>
    </recommendedName>
</protein>
<keyword evidence="1" id="KW-0472">Membrane</keyword>
<feature type="transmembrane region" description="Helical" evidence="1">
    <location>
        <begin position="195"/>
        <end position="214"/>
    </location>
</feature>
<feature type="transmembrane region" description="Helical" evidence="1">
    <location>
        <begin position="89"/>
        <end position="109"/>
    </location>
</feature>
<keyword evidence="1" id="KW-1133">Transmembrane helix</keyword>
<keyword evidence="3" id="KW-1185">Reference proteome</keyword>
<evidence type="ECO:0008006" key="4">
    <source>
        <dbReference type="Google" id="ProtNLM"/>
    </source>
</evidence>
<dbReference type="RefSeq" id="WP_085327044.1">
    <property type="nucleotide sequence ID" value="NZ_NCXP01000037.1"/>
</dbReference>
<dbReference type="OrthoDB" id="4703378at2"/>
<proteinExistence type="predicted"/>
<reference evidence="2 3" key="1">
    <citation type="submission" date="2017-04" db="EMBL/GenBank/DDBJ databases">
        <title>The new phylogeny of genus Mycobacterium.</title>
        <authorList>
            <person name="Tortoli E."/>
            <person name="Trovato A."/>
            <person name="Cirillo D.M."/>
        </authorList>
    </citation>
    <scope>NUCLEOTIDE SEQUENCE [LARGE SCALE GENOMIC DNA]</scope>
    <source>
        <strain evidence="2 3">TBL 1200985</strain>
    </source>
</reference>
<evidence type="ECO:0000313" key="2">
    <source>
        <dbReference type="EMBL" id="OSC38449.1"/>
    </source>
</evidence>
<feature type="transmembrane region" description="Helical" evidence="1">
    <location>
        <begin position="234"/>
        <end position="254"/>
    </location>
</feature>
<dbReference type="AlphaFoldDB" id="A0A1X2LQ81"/>
<feature type="transmembrane region" description="Helical" evidence="1">
    <location>
        <begin position="164"/>
        <end position="183"/>
    </location>
</feature>
<dbReference type="Proteomes" id="UP000193247">
    <property type="component" value="Unassembled WGS sequence"/>
</dbReference>
<comment type="caution">
    <text evidence="2">The sequence shown here is derived from an EMBL/GenBank/DDBJ whole genome shotgun (WGS) entry which is preliminary data.</text>
</comment>
<dbReference type="STRING" id="1430326.B8W66_20230"/>
<gene>
    <name evidence="2" type="ORF">B8W66_20230</name>
</gene>
<keyword evidence="1" id="KW-0812">Transmembrane</keyword>